<dbReference type="STRING" id="444597.BST26_13705"/>
<dbReference type="Gene3D" id="2.60.40.1120">
    <property type="entry name" value="Carboxypeptidase-like, regulatory domain"/>
    <property type="match status" value="1"/>
</dbReference>
<sequence length="96" mass="9575">MTNTDTLPAGVDITKETVITGHVVDGTGAPVGGAAVRLLDAGDEFTAEVIATATGGFRFFAAPGSWRLWVRSPAGSGDALVAPAGAGVHEVDVLVA</sequence>
<accession>A0A1X0D9I5</accession>
<dbReference type="EMBL" id="MVHS01000033">
    <property type="protein sequence ID" value="ORA69041.1"/>
    <property type="molecule type" value="Genomic_DNA"/>
</dbReference>
<reference evidence="1 2" key="1">
    <citation type="submission" date="2016-12" db="EMBL/GenBank/DDBJ databases">
        <title>The new phylogeny of genus Mycobacterium.</title>
        <authorList>
            <person name="Tortoli E."/>
            <person name="Trovato A."/>
            <person name="Cirillo D.M."/>
        </authorList>
    </citation>
    <scope>NUCLEOTIDE SEQUENCE [LARGE SCALE GENOMIC DNA]</scope>
    <source>
        <strain evidence="1 2">DSM 45130</strain>
    </source>
</reference>
<name>A0A1X0D9I5_9MYCO</name>
<dbReference type="InterPro" id="IPR008969">
    <property type="entry name" value="CarboxyPept-like_regulatory"/>
</dbReference>
<evidence type="ECO:0000313" key="2">
    <source>
        <dbReference type="Proteomes" id="UP000192801"/>
    </source>
</evidence>
<organism evidence="1 2">
    <name type="scientific">Mycolicibacterium insubricum</name>
    <dbReference type="NCBI Taxonomy" id="444597"/>
    <lineage>
        <taxon>Bacteria</taxon>
        <taxon>Bacillati</taxon>
        <taxon>Actinomycetota</taxon>
        <taxon>Actinomycetes</taxon>
        <taxon>Mycobacteriales</taxon>
        <taxon>Mycobacteriaceae</taxon>
        <taxon>Mycolicibacterium</taxon>
    </lineage>
</organism>
<gene>
    <name evidence="1" type="ORF">BST26_13705</name>
</gene>
<evidence type="ECO:0000313" key="1">
    <source>
        <dbReference type="EMBL" id="ORA69041.1"/>
    </source>
</evidence>
<dbReference type="AlphaFoldDB" id="A0A1X0D9I5"/>
<dbReference type="RefSeq" id="WP_083031657.1">
    <property type="nucleotide sequence ID" value="NZ_AP022618.1"/>
</dbReference>
<dbReference type="Pfam" id="PF07210">
    <property type="entry name" value="DUF1416"/>
    <property type="match status" value="1"/>
</dbReference>
<dbReference type="OrthoDB" id="3729294at2"/>
<dbReference type="Proteomes" id="UP000192801">
    <property type="component" value="Unassembled WGS sequence"/>
</dbReference>
<comment type="caution">
    <text evidence="1">The sequence shown here is derived from an EMBL/GenBank/DDBJ whole genome shotgun (WGS) entry which is preliminary data.</text>
</comment>
<protein>
    <submittedName>
        <fullName evidence="1">Uncharacterized protein</fullName>
    </submittedName>
</protein>
<proteinExistence type="predicted"/>
<dbReference type="SUPFAM" id="SSF49464">
    <property type="entry name" value="Carboxypeptidase regulatory domain-like"/>
    <property type="match status" value="1"/>
</dbReference>
<dbReference type="InterPro" id="IPR010814">
    <property type="entry name" value="DUF1416"/>
</dbReference>
<keyword evidence="2" id="KW-1185">Reference proteome</keyword>